<dbReference type="PRINTS" id="PR01210">
    <property type="entry name" value="GGTRANSPTASE"/>
</dbReference>
<dbReference type="Proteomes" id="UP000694427">
    <property type="component" value="Unplaced"/>
</dbReference>
<dbReference type="PANTHER" id="PTHR11686">
    <property type="entry name" value="GAMMA GLUTAMYL TRANSPEPTIDASE"/>
    <property type="match status" value="1"/>
</dbReference>
<evidence type="ECO:0000313" key="5">
    <source>
        <dbReference type="Ensembl" id="ENSCCRP00010037400.1"/>
    </source>
</evidence>
<reference evidence="5" key="1">
    <citation type="submission" date="2025-08" db="UniProtKB">
        <authorList>
            <consortium name="Ensembl"/>
        </authorList>
    </citation>
    <scope>IDENTIFICATION</scope>
</reference>
<dbReference type="AlphaFoldDB" id="A0A8C1QG44"/>
<dbReference type="GO" id="GO:0002682">
    <property type="term" value="P:regulation of immune system process"/>
    <property type="evidence" value="ECO:0007669"/>
    <property type="project" value="TreeGrafter"/>
</dbReference>
<evidence type="ECO:0000256" key="3">
    <source>
        <dbReference type="PIRSR" id="PIRSR600101-1"/>
    </source>
</evidence>
<dbReference type="SUPFAM" id="SSF56235">
    <property type="entry name" value="N-terminal nucleophile aminohydrolases (Ntn hydrolases)"/>
    <property type="match status" value="1"/>
</dbReference>
<dbReference type="GO" id="GO:0031179">
    <property type="term" value="P:peptide modification"/>
    <property type="evidence" value="ECO:0007669"/>
    <property type="project" value="TreeGrafter"/>
</dbReference>
<dbReference type="Ensembl" id="ENSCCRT00010041067.1">
    <property type="protein sequence ID" value="ENSCCRP00010037400.1"/>
    <property type="gene ID" value="ENSCCRG00010015933.1"/>
</dbReference>
<dbReference type="Pfam" id="PF01019">
    <property type="entry name" value="G_glu_transpept"/>
    <property type="match status" value="1"/>
</dbReference>
<dbReference type="GO" id="GO:0005886">
    <property type="term" value="C:plasma membrane"/>
    <property type="evidence" value="ECO:0007669"/>
    <property type="project" value="TreeGrafter"/>
</dbReference>
<protein>
    <submittedName>
        <fullName evidence="5">Uncharacterized protein</fullName>
    </submittedName>
</protein>
<dbReference type="InterPro" id="IPR043137">
    <property type="entry name" value="GGT_ssub_C"/>
</dbReference>
<evidence type="ECO:0000313" key="6">
    <source>
        <dbReference type="Proteomes" id="UP000694427"/>
    </source>
</evidence>
<dbReference type="InterPro" id="IPR029055">
    <property type="entry name" value="Ntn_hydrolases_N"/>
</dbReference>
<feature type="binding site" evidence="4">
    <location>
        <position position="113"/>
    </location>
    <ligand>
        <name>L-glutamate</name>
        <dbReference type="ChEBI" id="CHEBI:29985"/>
    </ligand>
</feature>
<evidence type="ECO:0000256" key="2">
    <source>
        <dbReference type="ARBA" id="ARBA00023180"/>
    </source>
</evidence>
<dbReference type="InterPro" id="IPR000101">
    <property type="entry name" value="GGT_peptidase"/>
</dbReference>
<dbReference type="Gene3D" id="3.60.20.40">
    <property type="match status" value="1"/>
</dbReference>
<proteinExistence type="inferred from homology"/>
<evidence type="ECO:0000256" key="1">
    <source>
        <dbReference type="ARBA" id="ARBA00009381"/>
    </source>
</evidence>
<sequence length="175" mass="19010">MTSIKDDFKQISYYEQEDSDGVPDDHGTSHLSVLAEDGSAVAVTRSIINHFGSGVMSRSTGIIFNDQMKDFIDPELISGPGKNNRIKPVTILCTIILDKHSKQVKMVVGGAGGTNITTSVAQVTKNTENVIDGLKLKNHTIYHNTSLSVVQAIVRQGDKICAESDHRNYGYPAGY</sequence>
<feature type="binding site" evidence="4">
    <location>
        <position position="70"/>
    </location>
    <ligand>
        <name>L-glutamate</name>
        <dbReference type="ChEBI" id="CHEBI:29985"/>
    </ligand>
</feature>
<keyword evidence="2" id="KW-0325">Glycoprotein</keyword>
<reference evidence="5" key="2">
    <citation type="submission" date="2025-09" db="UniProtKB">
        <authorList>
            <consortium name="Ensembl"/>
        </authorList>
    </citation>
    <scope>IDENTIFICATION</scope>
</reference>
<dbReference type="GO" id="GO:0006751">
    <property type="term" value="P:glutathione catabolic process"/>
    <property type="evidence" value="ECO:0007669"/>
    <property type="project" value="InterPro"/>
</dbReference>
<accession>A0A8C1QG44</accession>
<dbReference type="GO" id="GO:0036374">
    <property type="term" value="F:glutathione hydrolase activity"/>
    <property type="evidence" value="ECO:0007669"/>
    <property type="project" value="InterPro"/>
</dbReference>
<feature type="active site" description="Nucleophile" evidence="3">
    <location>
        <position position="28"/>
    </location>
</feature>
<evidence type="ECO:0000256" key="4">
    <source>
        <dbReference type="PIRSR" id="PIRSR600101-2"/>
    </source>
</evidence>
<keyword evidence="6" id="KW-1185">Reference proteome</keyword>
<organism evidence="5 6">
    <name type="scientific">Cyprinus carpio</name>
    <name type="common">Common carp</name>
    <dbReference type="NCBI Taxonomy" id="7962"/>
    <lineage>
        <taxon>Eukaryota</taxon>
        <taxon>Metazoa</taxon>
        <taxon>Chordata</taxon>
        <taxon>Craniata</taxon>
        <taxon>Vertebrata</taxon>
        <taxon>Euteleostomi</taxon>
        <taxon>Actinopterygii</taxon>
        <taxon>Neopterygii</taxon>
        <taxon>Teleostei</taxon>
        <taxon>Ostariophysi</taxon>
        <taxon>Cypriniformes</taxon>
        <taxon>Cyprinidae</taxon>
        <taxon>Cyprininae</taxon>
        <taxon>Cyprinus</taxon>
    </lineage>
</organism>
<name>A0A8C1QG44_CYPCA</name>
<comment type="similarity">
    <text evidence="1">Belongs to the gamma-glutamyltransferase family.</text>
</comment>
<dbReference type="GO" id="GO:0050727">
    <property type="term" value="P:regulation of inflammatory response"/>
    <property type="evidence" value="ECO:0007669"/>
    <property type="project" value="TreeGrafter"/>
</dbReference>
<dbReference type="PANTHER" id="PTHR11686:SF56">
    <property type="entry name" value="GLUTATHIONE HYDROLASE 1 PROENZYME-RELATED"/>
    <property type="match status" value="1"/>
</dbReference>